<evidence type="ECO:0000313" key="2">
    <source>
        <dbReference type="EMBL" id="CAK0837546.1"/>
    </source>
</evidence>
<proteinExistence type="predicted"/>
<organism evidence="2 3">
    <name type="scientific">Prorocentrum cordatum</name>
    <dbReference type="NCBI Taxonomy" id="2364126"/>
    <lineage>
        <taxon>Eukaryota</taxon>
        <taxon>Sar</taxon>
        <taxon>Alveolata</taxon>
        <taxon>Dinophyceae</taxon>
        <taxon>Prorocentrales</taxon>
        <taxon>Prorocentraceae</taxon>
        <taxon>Prorocentrum</taxon>
    </lineage>
</organism>
<keyword evidence="3" id="KW-1185">Reference proteome</keyword>
<protein>
    <submittedName>
        <fullName evidence="2">Uncharacterized protein</fullName>
    </submittedName>
</protein>
<dbReference type="Proteomes" id="UP001189429">
    <property type="component" value="Unassembled WGS sequence"/>
</dbReference>
<comment type="caution">
    <text evidence="2">The sequence shown here is derived from an EMBL/GenBank/DDBJ whole genome shotgun (WGS) entry which is preliminary data.</text>
</comment>
<evidence type="ECO:0000256" key="1">
    <source>
        <dbReference type="SAM" id="MobiDB-lite"/>
    </source>
</evidence>
<feature type="compositionally biased region" description="Basic and acidic residues" evidence="1">
    <location>
        <begin position="30"/>
        <end position="65"/>
    </location>
</feature>
<dbReference type="EMBL" id="CAUYUJ010014160">
    <property type="protein sequence ID" value="CAK0837546.1"/>
    <property type="molecule type" value="Genomic_DNA"/>
</dbReference>
<name>A0ABN9SY63_9DINO</name>
<reference evidence="2" key="1">
    <citation type="submission" date="2023-10" db="EMBL/GenBank/DDBJ databases">
        <authorList>
            <person name="Chen Y."/>
            <person name="Shah S."/>
            <person name="Dougan E. K."/>
            <person name="Thang M."/>
            <person name="Chan C."/>
        </authorList>
    </citation>
    <scope>NUCLEOTIDE SEQUENCE [LARGE SCALE GENOMIC DNA]</scope>
</reference>
<feature type="region of interest" description="Disordered" evidence="1">
    <location>
        <begin position="1"/>
        <end position="65"/>
    </location>
</feature>
<gene>
    <name evidence="2" type="ORF">PCOR1329_LOCUS33705</name>
</gene>
<feature type="compositionally biased region" description="Low complexity" evidence="1">
    <location>
        <begin position="222"/>
        <end position="250"/>
    </location>
</feature>
<accession>A0ABN9SY63</accession>
<evidence type="ECO:0000313" key="3">
    <source>
        <dbReference type="Proteomes" id="UP001189429"/>
    </source>
</evidence>
<feature type="non-terminal residue" evidence="2">
    <location>
        <position position="277"/>
    </location>
</feature>
<feature type="region of interest" description="Disordered" evidence="1">
    <location>
        <begin position="204"/>
        <end position="252"/>
    </location>
</feature>
<feature type="compositionally biased region" description="Basic and acidic residues" evidence="1">
    <location>
        <begin position="1"/>
        <end position="11"/>
    </location>
</feature>
<sequence>AYENRVKEDQSAARQRGGGGVQNAFPNADRAVDQSRRQQEERQRQRDRQRSASRAARREAQAADKAVKTYVSRVVPMTKAEAVDYEYYAEASPPDAIVQKKFQDETRMKMLEVAKMVMGARRAGEAEDVARLDTKLSVYKCMMGSTMPTDTQLAEMKAKREKALERLRNTRARMQMFEEQESEILHELGRLQEYIVELEEARREEEAEDHVRGVHMGGGGRSQPQQQRASAAPGGATAGPQHGAAAGASPTDPVTVIMQRMIMRMEQQDRQMNFVMQ</sequence>
<feature type="non-terminal residue" evidence="2">
    <location>
        <position position="1"/>
    </location>
</feature>